<evidence type="ECO:0000256" key="6">
    <source>
        <dbReference type="SAM" id="Phobius"/>
    </source>
</evidence>
<feature type="transmembrane region" description="Helical" evidence="6">
    <location>
        <begin position="104"/>
        <end position="125"/>
    </location>
</feature>
<feature type="transmembrane region" description="Helical" evidence="6">
    <location>
        <begin position="188"/>
        <end position="207"/>
    </location>
</feature>
<evidence type="ECO:0000256" key="4">
    <source>
        <dbReference type="ARBA" id="ARBA00022989"/>
    </source>
</evidence>
<feature type="transmembrane region" description="Helical" evidence="6">
    <location>
        <begin position="5"/>
        <end position="22"/>
    </location>
</feature>
<evidence type="ECO:0000313" key="8">
    <source>
        <dbReference type="Proteomes" id="UP001321580"/>
    </source>
</evidence>
<comment type="caution">
    <text evidence="7">The sequence shown here is derived from an EMBL/GenBank/DDBJ whole genome shotgun (WGS) entry which is preliminary data.</text>
</comment>
<evidence type="ECO:0000313" key="7">
    <source>
        <dbReference type="EMBL" id="MDI9240318.1"/>
    </source>
</evidence>
<accession>A0ABT6XK46</accession>
<reference evidence="7 8" key="1">
    <citation type="submission" date="2023-05" db="EMBL/GenBank/DDBJ databases">
        <title>Lysobacter sp. strain LF1 Genome sequencing and assembly.</title>
        <authorList>
            <person name="Jung Y."/>
        </authorList>
    </citation>
    <scope>NUCLEOTIDE SEQUENCE [LARGE SCALE GENOMIC DNA]</scope>
    <source>
        <strain evidence="7 8">LF1</strain>
    </source>
</reference>
<keyword evidence="3 6" id="KW-0812">Transmembrane</keyword>
<sequence>MTSPALRGAIAVSALLAIAGAYASHMPWLHWVCKPLTTLLIASIAWRASTSLPRYRVWLIAGLLLSTLGDVFLMLPMDAFVPGLASFLLAHIAYLLALRQRGRWFAAAWPFAVYALVAGAVLSQLWPGLPGELRPPVVVYVMVLAAMAAQALAVWWRQHDAASASAAWGGAFFVLSDALLAWDRFVAPFAAASAAVLASYWLAQWLIARSVPVATASEAHPSREPVTS</sequence>
<evidence type="ECO:0000256" key="5">
    <source>
        <dbReference type="ARBA" id="ARBA00023136"/>
    </source>
</evidence>
<protein>
    <submittedName>
        <fullName evidence="7">Lysoplasmalogenase</fullName>
    </submittedName>
</protein>
<dbReference type="PANTHER" id="PTHR31885:SF6">
    <property type="entry name" value="GH04784P"/>
    <property type="match status" value="1"/>
</dbReference>
<dbReference type="EMBL" id="JASGBI010000001">
    <property type="protein sequence ID" value="MDI9240318.1"/>
    <property type="molecule type" value="Genomic_DNA"/>
</dbReference>
<comment type="similarity">
    <text evidence="2">Belongs to the TMEM86 family.</text>
</comment>
<evidence type="ECO:0000256" key="3">
    <source>
        <dbReference type="ARBA" id="ARBA00022692"/>
    </source>
</evidence>
<evidence type="ECO:0000256" key="1">
    <source>
        <dbReference type="ARBA" id="ARBA00004141"/>
    </source>
</evidence>
<dbReference type="Proteomes" id="UP001321580">
    <property type="component" value="Unassembled WGS sequence"/>
</dbReference>
<proteinExistence type="inferred from homology"/>
<gene>
    <name evidence="7" type="ORF">QLQ15_15525</name>
</gene>
<dbReference type="InterPro" id="IPR012506">
    <property type="entry name" value="TMEM86B-like"/>
</dbReference>
<dbReference type="PANTHER" id="PTHR31885">
    <property type="entry name" value="GH04784P"/>
    <property type="match status" value="1"/>
</dbReference>
<keyword evidence="8" id="KW-1185">Reference proteome</keyword>
<feature type="transmembrane region" description="Helical" evidence="6">
    <location>
        <begin position="163"/>
        <end position="182"/>
    </location>
</feature>
<comment type="subcellular location">
    <subcellularLocation>
        <location evidence="1">Membrane</location>
        <topology evidence="1">Multi-pass membrane protein</topology>
    </subcellularLocation>
</comment>
<feature type="transmembrane region" description="Helical" evidence="6">
    <location>
        <begin position="55"/>
        <end position="73"/>
    </location>
</feature>
<organism evidence="7 8">
    <name type="scientific">Lysobacter stagni</name>
    <dbReference type="NCBI Taxonomy" id="3045172"/>
    <lineage>
        <taxon>Bacteria</taxon>
        <taxon>Pseudomonadati</taxon>
        <taxon>Pseudomonadota</taxon>
        <taxon>Gammaproteobacteria</taxon>
        <taxon>Lysobacterales</taxon>
        <taxon>Lysobacteraceae</taxon>
        <taxon>Lysobacter</taxon>
    </lineage>
</organism>
<feature type="transmembrane region" description="Helical" evidence="6">
    <location>
        <begin position="79"/>
        <end position="97"/>
    </location>
</feature>
<name>A0ABT6XK46_9GAMM</name>
<dbReference type="Pfam" id="PF07947">
    <property type="entry name" value="YhhN"/>
    <property type="match status" value="1"/>
</dbReference>
<feature type="transmembrane region" description="Helical" evidence="6">
    <location>
        <begin position="137"/>
        <end position="156"/>
    </location>
</feature>
<evidence type="ECO:0000256" key="2">
    <source>
        <dbReference type="ARBA" id="ARBA00007375"/>
    </source>
</evidence>
<dbReference type="RefSeq" id="WP_283213659.1">
    <property type="nucleotide sequence ID" value="NZ_JASGBI010000001.1"/>
</dbReference>
<keyword evidence="5 6" id="KW-0472">Membrane</keyword>
<keyword evidence="4 6" id="KW-1133">Transmembrane helix</keyword>